<feature type="modified residue" description="N6-(pyridoxal phosphate)lysine" evidence="5">
    <location>
        <position position="27"/>
    </location>
</feature>
<dbReference type="Gene3D" id="3.40.50.1100">
    <property type="match status" value="2"/>
</dbReference>
<evidence type="ECO:0000313" key="7">
    <source>
        <dbReference type="Proteomes" id="UP000199227"/>
    </source>
</evidence>
<keyword evidence="3 5" id="KW-0663">Pyridoxal phosphate</keyword>
<gene>
    <name evidence="6" type="ORF">SAMN05216234_10513</name>
</gene>
<dbReference type="SUPFAM" id="SSF53686">
    <property type="entry name" value="Tryptophan synthase beta subunit-like PLP-dependent enzymes"/>
    <property type="match status" value="1"/>
</dbReference>
<dbReference type="STRING" id="223786.SAMN05216234_10513"/>
<dbReference type="AlphaFoldDB" id="A0A1I5M566"/>
<evidence type="ECO:0000256" key="2">
    <source>
        <dbReference type="ARBA" id="ARBA00008639"/>
    </source>
</evidence>
<evidence type="ECO:0000256" key="3">
    <source>
        <dbReference type="ARBA" id="ARBA00022898"/>
    </source>
</evidence>
<dbReference type="PIRSF" id="PIRSF006278">
    <property type="entry name" value="ACCD_DCysDesulf"/>
    <property type="match status" value="1"/>
</dbReference>
<evidence type="ECO:0000256" key="5">
    <source>
        <dbReference type="PIRSR" id="PIRSR006278-2"/>
    </source>
</evidence>
<dbReference type="GO" id="GO:0019148">
    <property type="term" value="F:D-cysteine desulfhydrase activity"/>
    <property type="evidence" value="ECO:0007669"/>
    <property type="project" value="TreeGrafter"/>
</dbReference>
<sequence>MDQFFWKGKEWFVKRDELIDLRFSGNKLRKLYPLLQTDPKEFSTLISFGGAQSNAMLSIAYLCDLKGWEFIYYVKKMPKWLKDAPSGNLKLALELGMKIVEIPHLEFYDHINRVRSNISEDAVFVPQGGACKLAKEGVRILAEEILSWKRENGIDSFSVATPSGTGTTALYLRQYLPKEISVVTTPVVGDRDTLISQWKSLEPDGENLPEILGNLPKHPFAKPKKEYLDVWASLKDAGIEFDLVYAPKMWLELLDSYNTLKKPILYVHSGGVIGNISQIEQYRYKGFL</sequence>
<organism evidence="6 7">
    <name type="scientific">Hydrogenimonas thermophila</name>
    <dbReference type="NCBI Taxonomy" id="223786"/>
    <lineage>
        <taxon>Bacteria</taxon>
        <taxon>Pseudomonadati</taxon>
        <taxon>Campylobacterota</taxon>
        <taxon>Epsilonproteobacteria</taxon>
        <taxon>Campylobacterales</taxon>
        <taxon>Hydrogenimonadaceae</taxon>
        <taxon>Hydrogenimonas</taxon>
    </lineage>
</organism>
<dbReference type="Proteomes" id="UP000199227">
    <property type="component" value="Unassembled WGS sequence"/>
</dbReference>
<proteinExistence type="inferred from homology"/>
<evidence type="ECO:0000256" key="1">
    <source>
        <dbReference type="ARBA" id="ARBA00001933"/>
    </source>
</evidence>
<dbReference type="InterPro" id="IPR027278">
    <property type="entry name" value="ACCD_DCysDesulf"/>
</dbReference>
<feature type="active site" description="Nucleophile" evidence="4">
    <location>
        <position position="53"/>
    </location>
</feature>
<protein>
    <submittedName>
        <fullName evidence="6">1-aminocyclopropane-1-carboxylate deaminase/D-cysteine desulfhydrase, PLP-dependent ACC family</fullName>
    </submittedName>
</protein>
<comment type="similarity">
    <text evidence="2">Belongs to the ACC deaminase/D-cysteine desulfhydrase family.</text>
</comment>
<keyword evidence="7" id="KW-1185">Reference proteome</keyword>
<evidence type="ECO:0000313" key="6">
    <source>
        <dbReference type="EMBL" id="SFP04679.1"/>
    </source>
</evidence>
<dbReference type="RefSeq" id="WP_218147903.1">
    <property type="nucleotide sequence ID" value="NZ_FOXB01000005.1"/>
</dbReference>
<dbReference type="PANTHER" id="PTHR43780:SF2">
    <property type="entry name" value="1-AMINOCYCLOPROPANE-1-CARBOXYLATE DEAMINASE-RELATED"/>
    <property type="match status" value="1"/>
</dbReference>
<name>A0A1I5M566_9BACT</name>
<reference evidence="6 7" key="1">
    <citation type="submission" date="2016-10" db="EMBL/GenBank/DDBJ databases">
        <authorList>
            <person name="de Groot N.N."/>
        </authorList>
    </citation>
    <scope>NUCLEOTIDE SEQUENCE [LARGE SCALE GENOMIC DNA]</scope>
    <source>
        <strain evidence="6 7">EP1-55-1</strain>
    </source>
</reference>
<dbReference type="PANTHER" id="PTHR43780">
    <property type="entry name" value="1-AMINOCYCLOPROPANE-1-CARBOXYLATE DEAMINASE-RELATED"/>
    <property type="match status" value="1"/>
</dbReference>
<dbReference type="InterPro" id="IPR036052">
    <property type="entry name" value="TrpB-like_PALP_sf"/>
</dbReference>
<comment type="cofactor">
    <cofactor evidence="1">
        <name>pyridoxal 5'-phosphate</name>
        <dbReference type="ChEBI" id="CHEBI:597326"/>
    </cofactor>
</comment>
<dbReference type="EMBL" id="FOXB01000005">
    <property type="protein sequence ID" value="SFP04679.1"/>
    <property type="molecule type" value="Genomic_DNA"/>
</dbReference>
<evidence type="ECO:0000256" key="4">
    <source>
        <dbReference type="PIRSR" id="PIRSR006278-1"/>
    </source>
</evidence>
<accession>A0A1I5M566</accession>